<name>A0A8S5NUJ7_9CAUD</name>
<dbReference type="EMBL" id="BK015261">
    <property type="protein sequence ID" value="DAD98406.1"/>
    <property type="molecule type" value="Genomic_DNA"/>
</dbReference>
<proteinExistence type="predicted"/>
<protein>
    <submittedName>
        <fullName evidence="1">Uncharacterized protein</fullName>
    </submittedName>
</protein>
<reference evidence="1" key="1">
    <citation type="journal article" date="2021" name="Proc. Natl. Acad. Sci. U.S.A.">
        <title>A Catalog of Tens of Thousands of Viruses from Human Metagenomes Reveals Hidden Associations with Chronic Diseases.</title>
        <authorList>
            <person name="Tisza M.J."/>
            <person name="Buck C.B."/>
        </authorList>
    </citation>
    <scope>NUCLEOTIDE SEQUENCE</scope>
    <source>
        <strain evidence="1">CtWDt29</strain>
    </source>
</reference>
<accession>A0A8S5NUJ7</accession>
<sequence length="212" mass="23217">MNKGNYFSEAAMKDIPKKKLKLEIRDGSVTEKKIANNAVTTDKIENGAVTYEKLSDNIMSDMKNEVVESTYEKMKKKFLPLTGGIIEDEDETTGKTIVTIGHQPQTILKGGSIVVKKGYLRKPLLGITYPPGTYMLNIEDTVSISEKSIIGFQSETATSGYNKSNLKFQIDEDGVQASGFKTTSQNIQGLLANDGSIATAISEGDIDEMFNK</sequence>
<organism evidence="1">
    <name type="scientific">CrAss-like virus sp. ctWDt29</name>
    <dbReference type="NCBI Taxonomy" id="2825836"/>
    <lineage>
        <taxon>Viruses</taxon>
        <taxon>Duplodnaviria</taxon>
        <taxon>Heunggongvirae</taxon>
        <taxon>Uroviricota</taxon>
        <taxon>Caudoviricetes</taxon>
        <taxon>Crassvirales</taxon>
    </lineage>
</organism>
<evidence type="ECO:0000313" key="1">
    <source>
        <dbReference type="EMBL" id="DAD98406.1"/>
    </source>
</evidence>